<name>A0A4R2BJF4_9BACI</name>
<dbReference type="RefSeq" id="WP_181215916.1">
    <property type="nucleotide sequence ID" value="NZ_JABUHM010000009.1"/>
</dbReference>
<sequence>MQIDLSQTLLSFLPIFVILALVVGYIFYRKSKSKGNG</sequence>
<feature type="transmembrane region" description="Helical" evidence="1">
    <location>
        <begin position="6"/>
        <end position="28"/>
    </location>
</feature>
<organism evidence="2 3">
    <name type="scientific">Mesobacillus foraminis</name>
    <dbReference type="NCBI Taxonomy" id="279826"/>
    <lineage>
        <taxon>Bacteria</taxon>
        <taxon>Bacillati</taxon>
        <taxon>Bacillota</taxon>
        <taxon>Bacilli</taxon>
        <taxon>Bacillales</taxon>
        <taxon>Bacillaceae</taxon>
        <taxon>Mesobacillus</taxon>
    </lineage>
</organism>
<dbReference type="Proteomes" id="UP000295689">
    <property type="component" value="Unassembled WGS sequence"/>
</dbReference>
<keyword evidence="1" id="KW-1133">Transmembrane helix</keyword>
<reference evidence="2 3" key="1">
    <citation type="journal article" date="2015" name="Stand. Genomic Sci.">
        <title>Genomic Encyclopedia of Bacterial and Archaeal Type Strains, Phase III: the genomes of soil and plant-associated and newly described type strains.</title>
        <authorList>
            <person name="Whitman W.B."/>
            <person name="Woyke T."/>
            <person name="Klenk H.P."/>
            <person name="Zhou Y."/>
            <person name="Lilburn T.G."/>
            <person name="Beck B.J."/>
            <person name="De Vos P."/>
            <person name="Vandamme P."/>
            <person name="Eisen J.A."/>
            <person name="Garrity G."/>
            <person name="Hugenholtz P."/>
            <person name="Kyrpides N.C."/>
        </authorList>
    </citation>
    <scope>NUCLEOTIDE SEQUENCE [LARGE SCALE GENOMIC DNA]</scope>
    <source>
        <strain evidence="2 3">CV53</strain>
    </source>
</reference>
<keyword evidence="1" id="KW-0812">Transmembrane</keyword>
<evidence type="ECO:0000313" key="2">
    <source>
        <dbReference type="EMBL" id="TCN26104.1"/>
    </source>
</evidence>
<comment type="caution">
    <text evidence="2">The sequence shown here is derived from an EMBL/GenBank/DDBJ whole genome shotgun (WGS) entry which is preliminary data.</text>
</comment>
<evidence type="ECO:0000313" key="3">
    <source>
        <dbReference type="Proteomes" id="UP000295689"/>
    </source>
</evidence>
<accession>A0A4R2BJF4</accession>
<gene>
    <name evidence="2" type="ORF">EV146_104211</name>
</gene>
<proteinExistence type="predicted"/>
<keyword evidence="1" id="KW-0472">Membrane</keyword>
<protein>
    <submittedName>
        <fullName evidence="2">Uncharacterized protein</fullName>
    </submittedName>
</protein>
<evidence type="ECO:0000256" key="1">
    <source>
        <dbReference type="SAM" id="Phobius"/>
    </source>
</evidence>
<dbReference type="AlphaFoldDB" id="A0A4R2BJF4"/>
<dbReference type="EMBL" id="SLVV01000004">
    <property type="protein sequence ID" value="TCN26104.1"/>
    <property type="molecule type" value="Genomic_DNA"/>
</dbReference>
<keyword evidence="3" id="KW-1185">Reference proteome</keyword>